<dbReference type="EMBL" id="JBEPEK010000664">
    <property type="protein sequence ID" value="MER7186813.1"/>
    <property type="molecule type" value="Genomic_DNA"/>
</dbReference>
<name>A0ABV1XCT1_9ACTN</name>
<evidence type="ECO:0000313" key="1">
    <source>
        <dbReference type="EMBL" id="MER7186813.1"/>
    </source>
</evidence>
<evidence type="ECO:0000313" key="2">
    <source>
        <dbReference type="Proteomes" id="UP001474181"/>
    </source>
</evidence>
<sequence length="59" mass="6129">MTTEVTVAIDTLVVEVDEATARAVAEGRVEALAPALLAALRGHPAFADAAQRVSRCRPA</sequence>
<reference evidence="1 2" key="1">
    <citation type="submission" date="2024-06" db="EMBL/GenBank/DDBJ databases">
        <title>The Natural Products Discovery Center: Release of the First 8490 Sequenced Strains for Exploring Actinobacteria Biosynthetic Diversity.</title>
        <authorList>
            <person name="Kalkreuter E."/>
            <person name="Kautsar S.A."/>
            <person name="Yang D."/>
            <person name="Bader C.D."/>
            <person name="Teijaro C.N."/>
            <person name="Fluegel L."/>
            <person name="Davis C.M."/>
            <person name="Simpson J.R."/>
            <person name="Lauterbach L."/>
            <person name="Steele A.D."/>
            <person name="Gui C."/>
            <person name="Meng S."/>
            <person name="Li G."/>
            <person name="Viehrig K."/>
            <person name="Ye F."/>
            <person name="Su P."/>
            <person name="Kiefer A.F."/>
            <person name="Nichols A."/>
            <person name="Cepeda A.J."/>
            <person name="Yan W."/>
            <person name="Fan B."/>
            <person name="Jiang Y."/>
            <person name="Adhikari A."/>
            <person name="Zheng C.-J."/>
            <person name="Schuster L."/>
            <person name="Cowan T.M."/>
            <person name="Smanski M.J."/>
            <person name="Chevrette M.G."/>
            <person name="De Carvalho L.P.S."/>
            <person name="Shen B."/>
        </authorList>
    </citation>
    <scope>NUCLEOTIDE SEQUENCE [LARGE SCALE GENOMIC DNA]</scope>
    <source>
        <strain evidence="1 2">NPDC000234</strain>
    </source>
</reference>
<accession>A0ABV1XCT1</accession>
<proteinExistence type="predicted"/>
<organism evidence="1 2">
    <name type="scientific">Streptomyces hyaluromycini</name>
    <dbReference type="NCBI Taxonomy" id="1377993"/>
    <lineage>
        <taxon>Bacteria</taxon>
        <taxon>Bacillati</taxon>
        <taxon>Actinomycetota</taxon>
        <taxon>Actinomycetes</taxon>
        <taxon>Kitasatosporales</taxon>
        <taxon>Streptomycetaceae</taxon>
        <taxon>Streptomyces</taxon>
    </lineage>
</organism>
<keyword evidence="2" id="KW-1185">Reference proteome</keyword>
<dbReference type="Proteomes" id="UP001474181">
    <property type="component" value="Unassembled WGS sequence"/>
</dbReference>
<comment type="caution">
    <text evidence="1">The sequence shown here is derived from an EMBL/GenBank/DDBJ whole genome shotgun (WGS) entry which is preliminary data.</text>
</comment>
<protein>
    <submittedName>
        <fullName evidence="1">Uncharacterized protein</fullName>
    </submittedName>
</protein>
<dbReference type="RefSeq" id="WP_350790772.1">
    <property type="nucleotide sequence ID" value="NZ_JBEPEK010000664.1"/>
</dbReference>
<gene>
    <name evidence="1" type="ORF">ABT404_46395</name>
</gene>